<dbReference type="SUPFAM" id="SSF54909">
    <property type="entry name" value="Dimeric alpha+beta barrel"/>
    <property type="match status" value="1"/>
</dbReference>
<protein>
    <submittedName>
        <fullName evidence="2">Antibiotic biosynthesis monooxygenase protein</fullName>
    </submittedName>
</protein>
<reference evidence="2 3" key="1">
    <citation type="submission" date="2016-09" db="EMBL/GenBank/DDBJ databases">
        <title>The complete genome sequences of Rhizobium gallicum, symbiovars gallicum and phaseoli, symbionts associated to common bean (Phaseolus vulgaris).</title>
        <authorList>
            <person name="Bustos P."/>
            <person name="Santamaria R.I."/>
            <person name="Perez-Carrascal O.M."/>
            <person name="Juarez S."/>
            <person name="Lozano L."/>
            <person name="Martinez-Flores I."/>
            <person name="Martinez-Romero E."/>
            <person name="Cevallos M."/>
            <person name="Romero D."/>
            <person name="Davila G."/>
            <person name="Gonzalez V."/>
        </authorList>
    </citation>
    <scope>NUCLEOTIDE SEQUENCE [LARGE SCALE GENOMIC DNA]</scope>
    <source>
        <strain evidence="2 3">IE4872</strain>
        <plasmid evidence="3">prgalie4872d</plasmid>
    </source>
</reference>
<dbReference type="GO" id="GO:0004497">
    <property type="term" value="F:monooxygenase activity"/>
    <property type="evidence" value="ECO:0007669"/>
    <property type="project" value="UniProtKB-KW"/>
</dbReference>
<keyword evidence="2" id="KW-0560">Oxidoreductase</keyword>
<dbReference type="PROSITE" id="PS51725">
    <property type="entry name" value="ABM"/>
    <property type="match status" value="1"/>
</dbReference>
<dbReference type="RefSeq" id="WP_074071215.1">
    <property type="nucleotide sequence ID" value="NZ_CP017105.1"/>
</dbReference>
<dbReference type="PANTHER" id="PTHR33336">
    <property type="entry name" value="QUINOL MONOOXYGENASE YGIN-RELATED"/>
    <property type="match status" value="1"/>
</dbReference>
<dbReference type="Gene3D" id="3.30.70.100">
    <property type="match status" value="1"/>
</dbReference>
<proteinExistence type="predicted"/>
<evidence type="ECO:0000313" key="2">
    <source>
        <dbReference type="EMBL" id="APO70771.1"/>
    </source>
</evidence>
<organism evidence="2 3">
    <name type="scientific">Rhizobium gallicum</name>
    <dbReference type="NCBI Taxonomy" id="56730"/>
    <lineage>
        <taxon>Bacteria</taxon>
        <taxon>Pseudomonadati</taxon>
        <taxon>Pseudomonadota</taxon>
        <taxon>Alphaproteobacteria</taxon>
        <taxon>Hyphomicrobiales</taxon>
        <taxon>Rhizobiaceae</taxon>
        <taxon>Rhizobium/Agrobacterium group</taxon>
        <taxon>Rhizobium</taxon>
    </lineage>
</organism>
<accession>A0A1L5NS92</accession>
<gene>
    <name evidence="2" type="ORF">IE4872_PD00233</name>
</gene>
<dbReference type="InterPro" id="IPR011008">
    <property type="entry name" value="Dimeric_a/b-barrel"/>
</dbReference>
<dbReference type="OrthoDB" id="9812192at2"/>
<dbReference type="Pfam" id="PF03992">
    <property type="entry name" value="ABM"/>
    <property type="match status" value="1"/>
</dbReference>
<dbReference type="Proteomes" id="UP000184749">
    <property type="component" value="Plasmid pRgalIE4872d"/>
</dbReference>
<dbReference type="EMBL" id="CP017105">
    <property type="protein sequence ID" value="APO70771.1"/>
    <property type="molecule type" value="Genomic_DNA"/>
</dbReference>
<dbReference type="InterPro" id="IPR007138">
    <property type="entry name" value="ABM_dom"/>
</dbReference>
<evidence type="ECO:0000313" key="3">
    <source>
        <dbReference type="Proteomes" id="UP000184749"/>
    </source>
</evidence>
<sequence>MIGIMVELTVAPGNTDAFERAFAVQAAAVRADEPGNRLYELFKSTTLADSYTLIEIYEDEAALDAHRTSAHIAANRPLTAPFLAAPPVMHVFTVVPHAL</sequence>
<feature type="domain" description="ABM" evidence="1">
    <location>
        <begin position="2"/>
        <end position="92"/>
    </location>
</feature>
<keyword evidence="2" id="KW-0503">Monooxygenase</keyword>
<geneLocation type="plasmid" evidence="3">
    <name>prgalie4872d</name>
</geneLocation>
<name>A0A1L5NS92_9HYPH</name>
<dbReference type="PANTHER" id="PTHR33336:SF3">
    <property type="entry name" value="ABM DOMAIN-CONTAINING PROTEIN"/>
    <property type="match status" value="1"/>
</dbReference>
<dbReference type="InterPro" id="IPR050744">
    <property type="entry name" value="AI-2_Isomerase_LsrG"/>
</dbReference>
<dbReference type="AlphaFoldDB" id="A0A1L5NS92"/>
<evidence type="ECO:0000259" key="1">
    <source>
        <dbReference type="PROSITE" id="PS51725"/>
    </source>
</evidence>
<keyword evidence="2" id="KW-0614">Plasmid</keyword>